<proteinExistence type="predicted"/>
<organism evidence="2 3">
    <name type="scientific">Streptomyces phage TP1604</name>
    <dbReference type="NCBI Taxonomy" id="1636184"/>
    <lineage>
        <taxon>Viruses</taxon>
        <taxon>Duplodnaviria</taxon>
        <taxon>Heunggongvirae</taxon>
        <taxon>Uroviricota</taxon>
        <taxon>Caudoviricetes</taxon>
        <taxon>Woodruffvirus</taxon>
        <taxon>Woodruffvirus TP1604</taxon>
    </lineage>
</organism>
<sequence>MNIEIISFGYLHGDPPAAHITLDLRHHFRDPHVRPELRHLTAHDAEVQAAVATTPGIVELVSAGVRMVHAFGKGPTPGPVRVAVGCAGGRHRAASFAIFLGAALGTVHVEHRDLLKPVVDRDAKGNRS</sequence>
<evidence type="ECO:0000259" key="1">
    <source>
        <dbReference type="Pfam" id="PF22740"/>
    </source>
</evidence>
<dbReference type="RefSeq" id="YP_009200170.1">
    <property type="nucleotide sequence ID" value="NC_028818.1"/>
</dbReference>
<dbReference type="InterPro" id="IPR005337">
    <property type="entry name" value="RapZ-like"/>
</dbReference>
<accession>A0A0E3M148</accession>
<dbReference type="EMBL" id="KP876466">
    <property type="protein sequence ID" value="AKA61793.1"/>
    <property type="molecule type" value="Genomic_DNA"/>
</dbReference>
<dbReference type="GO" id="GO:0005524">
    <property type="term" value="F:ATP binding"/>
    <property type="evidence" value="ECO:0007669"/>
    <property type="project" value="InterPro"/>
</dbReference>
<evidence type="ECO:0000313" key="3">
    <source>
        <dbReference type="Proteomes" id="UP000033006"/>
    </source>
</evidence>
<dbReference type="InterPro" id="IPR053931">
    <property type="entry name" value="RapZ_C"/>
</dbReference>
<reference evidence="2 3" key="1">
    <citation type="submission" date="2015-03" db="EMBL/GenBank/DDBJ databases">
        <authorList>
            <person name="Phan H."/>
            <person name="Ton P."/>
            <person name="Bernal J.T."/>
            <person name="Kanani-Hendijani T.A."/>
            <person name="Munguia J."/>
            <person name="Olumba F.C."/>
            <person name="Orozco S."/>
            <person name="Gibbs Z.A."/>
            <person name="Donegan-Quick R."/>
            <person name="Visi D.K."/>
            <person name="Allen M.S."/>
            <person name="Hughes L.E."/>
            <person name="Bradley K.W."/>
            <person name="Asai D.J."/>
            <person name="Bowman C.A."/>
            <person name="Russell D.A."/>
            <person name="Pope W.H."/>
            <person name="Jacobs-Sera D."/>
            <person name="Hendrix R.W."/>
            <person name="Hatfull G.F."/>
        </authorList>
    </citation>
    <scope>NUCLEOTIDE SEQUENCE [LARGE SCALE GENOMIC DNA]</scope>
</reference>
<protein>
    <submittedName>
        <fullName evidence="2">RNA binding protein</fullName>
    </submittedName>
</protein>
<dbReference type="Proteomes" id="UP000033006">
    <property type="component" value="Segment"/>
</dbReference>
<dbReference type="KEGG" id="vg:26627307"/>
<dbReference type="PANTHER" id="PTHR30448:SF0">
    <property type="entry name" value="RNASE ADAPTER PROTEIN RAPZ"/>
    <property type="match status" value="1"/>
</dbReference>
<dbReference type="Pfam" id="PF22740">
    <property type="entry name" value="PapZ_C"/>
    <property type="match status" value="1"/>
</dbReference>
<name>A0A0E3M148_9CAUD</name>
<dbReference type="OrthoDB" id="32157at10239"/>
<feature type="domain" description="RapZ C-terminal" evidence="1">
    <location>
        <begin position="1"/>
        <end position="114"/>
    </location>
</feature>
<gene>
    <name evidence="2" type="ORF">SEA_TP1604_55</name>
</gene>
<evidence type="ECO:0000313" key="2">
    <source>
        <dbReference type="EMBL" id="AKA61793.1"/>
    </source>
</evidence>
<dbReference type="PANTHER" id="PTHR30448">
    <property type="entry name" value="RNASE ADAPTER PROTEIN RAPZ"/>
    <property type="match status" value="1"/>
</dbReference>
<keyword evidence="3" id="KW-1185">Reference proteome</keyword>
<dbReference type="GeneID" id="26627307"/>